<sequence>MFRLGTVASLLARCALAISPELAAEFGYPAGVDVWCGKAYRATNGSFEPGGWLKKPTLSTTPLLDLSIRPRLNLYLASETYASFLIDAPISFMHGGRYVNASYDRQNNVTTPFVKLFIDVEVVESGLNLIAGRYITVNTTNNEFGIKLSDLTPRFEPYQIVITGASGDGAQFYTATTELYYVPERTDGGSVAKVDNLYGGLLVQDVFANKTDWTPLFPYTFYTSWEEWLELNLDYIRLFKEQGYNIIHIVPNLALDNKAFDFDVFDKYQDLMDEIGLWLMFDMRWSYMNLSSVETQVKRVKSHKSLLLYYTGDEPDGQVDPLNATKITYDLIKSIDPWHPVSLCLNCLNYYFGEYTSGTDIIMSDPYPIAVNTTFSSQYNTVCNTTYGCCGCDDCEGDFEDITTRLDLFKEYQEILNVPQKPQWGVPQAFGNETFWVRYPTPEEEVVMNMLFINHGAKGIAMWKYTTEPDLINITSALSKALTSSTVTPYLLGAFHVALDVEGETRVDATAWSLGDSTLVSVVNMNYVPTFKANVSIALEGVGKIEQVVWGSGWNTGGGLLSKVGLDALEVDIFIVS</sequence>
<evidence type="ECO:0000313" key="3">
    <source>
        <dbReference type="Proteomes" id="UP000178912"/>
    </source>
</evidence>
<dbReference type="OrthoDB" id="2338662at2759"/>
<organism evidence="2 3">
    <name type="scientific">Rhynchosporium agropyri</name>
    <dbReference type="NCBI Taxonomy" id="914238"/>
    <lineage>
        <taxon>Eukaryota</taxon>
        <taxon>Fungi</taxon>
        <taxon>Dikarya</taxon>
        <taxon>Ascomycota</taxon>
        <taxon>Pezizomycotina</taxon>
        <taxon>Leotiomycetes</taxon>
        <taxon>Helotiales</taxon>
        <taxon>Ploettnerulaceae</taxon>
        <taxon>Rhynchosporium</taxon>
    </lineage>
</organism>
<dbReference type="InterPro" id="IPR017853">
    <property type="entry name" value="GH"/>
</dbReference>
<evidence type="ECO:0000256" key="1">
    <source>
        <dbReference type="SAM" id="SignalP"/>
    </source>
</evidence>
<gene>
    <name evidence="2" type="ORF">RAG0_06781</name>
</gene>
<feature type="chain" id="PRO_5009446163" description="Glycoside hydrolase subgroup catalytic core" evidence="1">
    <location>
        <begin position="18"/>
        <end position="577"/>
    </location>
</feature>
<dbReference type="Gene3D" id="3.20.20.80">
    <property type="entry name" value="Glycosidases"/>
    <property type="match status" value="1"/>
</dbReference>
<evidence type="ECO:0000313" key="2">
    <source>
        <dbReference type="EMBL" id="CZS97906.1"/>
    </source>
</evidence>
<name>A0A1E1KIP4_9HELO</name>
<accession>A0A1E1KIP4</accession>
<dbReference type="AlphaFoldDB" id="A0A1E1KIP4"/>
<reference evidence="3" key="1">
    <citation type="submission" date="2016-03" db="EMBL/GenBank/DDBJ databases">
        <authorList>
            <person name="Guldener U."/>
        </authorList>
    </citation>
    <scope>NUCLEOTIDE SEQUENCE [LARGE SCALE GENOMIC DNA]</scope>
    <source>
        <strain evidence="3">04CH-RAC-A.6.1</strain>
    </source>
</reference>
<protein>
    <recommendedName>
        <fullName evidence="4">Glycoside hydrolase subgroup catalytic core</fullName>
    </recommendedName>
</protein>
<proteinExistence type="predicted"/>
<keyword evidence="1" id="KW-0732">Signal</keyword>
<dbReference type="SUPFAM" id="SSF51445">
    <property type="entry name" value="(Trans)glycosidases"/>
    <property type="match status" value="1"/>
</dbReference>
<evidence type="ECO:0008006" key="4">
    <source>
        <dbReference type="Google" id="ProtNLM"/>
    </source>
</evidence>
<dbReference type="Proteomes" id="UP000178912">
    <property type="component" value="Unassembled WGS sequence"/>
</dbReference>
<feature type="signal peptide" evidence="1">
    <location>
        <begin position="1"/>
        <end position="17"/>
    </location>
</feature>
<keyword evidence="3" id="KW-1185">Reference proteome</keyword>
<dbReference type="EMBL" id="FJUX01000034">
    <property type="protein sequence ID" value="CZS97906.1"/>
    <property type="molecule type" value="Genomic_DNA"/>
</dbReference>